<sequence length="242" mass="28041">MNTTTDWFTSWFNTPYYHILYKHRNDADAQFFMRNITSFLQLPKLSRIADLPCGKGRHAVYLNSLGYDVVGGDLSENSIEHAKQFENNTLHFEVWDMRKPIESKYDAVFNLFTSFGYFEDDNEDIAVLRSIKNGLKENGVFVLDFLNVEKVKNTLVKEEVKTIDGIEFNIKKEIKDGFILKHISFTAEGKSHSYTERVKFLTLEKLQSYFDSVGLQVTHVFGDYNLNVFNSQSSDRLIIVAK</sequence>
<protein>
    <submittedName>
        <fullName evidence="2 3">SAM-dependent methyltransferase</fullName>
        <ecNumber evidence="2">2.1.1.-</ecNumber>
    </submittedName>
</protein>
<name>A0A2G1BRW2_9FLAO</name>
<dbReference type="EMBL" id="JAUYVU010000007">
    <property type="protein sequence ID" value="MDP2541876.1"/>
    <property type="molecule type" value="Genomic_DNA"/>
</dbReference>
<reference evidence="3 4" key="1">
    <citation type="journal article" date="2016" name="Nat. Commun.">
        <title>Microbial interactions lead to rapid micro-scale successions on model marine particles.</title>
        <authorList>
            <person name="Datta M.S."/>
            <person name="Sliwerska E."/>
            <person name="Gore J."/>
            <person name="Polz M.F."/>
            <person name="Cordero O.X."/>
        </authorList>
    </citation>
    <scope>NUCLEOTIDE SEQUENCE [LARGE SCALE GENOMIC DNA]</scope>
    <source>
        <strain evidence="3 4">4G03</strain>
    </source>
</reference>
<dbReference type="CDD" id="cd02440">
    <property type="entry name" value="AdoMet_MTases"/>
    <property type="match status" value="1"/>
</dbReference>
<proteinExistence type="predicted"/>
<dbReference type="Gene3D" id="3.40.50.150">
    <property type="entry name" value="Vaccinia Virus protein VP39"/>
    <property type="match status" value="1"/>
</dbReference>
<evidence type="ECO:0000313" key="3">
    <source>
        <dbReference type="EMBL" id="PHN96800.1"/>
    </source>
</evidence>
<dbReference type="RefSeq" id="WP_099216109.1">
    <property type="nucleotide sequence ID" value="NZ_JAUYVU010000007.1"/>
</dbReference>
<dbReference type="SUPFAM" id="SSF53335">
    <property type="entry name" value="S-adenosyl-L-methionine-dependent methyltransferases"/>
    <property type="match status" value="1"/>
</dbReference>
<feature type="domain" description="Methyltransferase" evidence="1">
    <location>
        <begin position="47"/>
        <end position="152"/>
    </location>
</feature>
<reference evidence="2 5" key="3">
    <citation type="submission" date="2023-07" db="EMBL/GenBank/DDBJ databases">
        <title>Genome content predicts the carbon catabolic preferences of heterotrophic bacteria.</title>
        <authorList>
            <person name="Gralka M."/>
        </authorList>
    </citation>
    <scope>NUCLEOTIDE SEQUENCE [LARGE SCALE GENOMIC DNA]</scope>
    <source>
        <strain evidence="2 5">4G03</strain>
    </source>
</reference>
<keyword evidence="2" id="KW-0808">Transferase</keyword>
<dbReference type="Proteomes" id="UP000222163">
    <property type="component" value="Unassembled WGS sequence"/>
</dbReference>
<organism evidence="3 4">
    <name type="scientific">Tenacibaculum discolor</name>
    <dbReference type="NCBI Taxonomy" id="361581"/>
    <lineage>
        <taxon>Bacteria</taxon>
        <taxon>Pseudomonadati</taxon>
        <taxon>Bacteroidota</taxon>
        <taxon>Flavobacteriia</taxon>
        <taxon>Flavobacteriales</taxon>
        <taxon>Flavobacteriaceae</taxon>
        <taxon>Tenacibaculum</taxon>
    </lineage>
</organism>
<gene>
    <name evidence="3" type="ORF">CSC81_12635</name>
    <name evidence="2" type="ORF">Q8W23_10365</name>
</gene>
<dbReference type="InterPro" id="IPR025714">
    <property type="entry name" value="Methyltranfer_dom"/>
</dbReference>
<comment type="caution">
    <text evidence="3">The sequence shown here is derived from an EMBL/GenBank/DDBJ whole genome shotgun (WGS) entry which is preliminary data.</text>
</comment>
<dbReference type="EC" id="2.1.1.-" evidence="2"/>
<dbReference type="Gene3D" id="2.20.25.110">
    <property type="entry name" value="S-adenosyl-L-methionine-dependent methyltransferases"/>
    <property type="match status" value="1"/>
</dbReference>
<dbReference type="EMBL" id="PDUU01000012">
    <property type="protein sequence ID" value="PHN96800.1"/>
    <property type="molecule type" value="Genomic_DNA"/>
</dbReference>
<dbReference type="PANTHER" id="PTHR43861">
    <property type="entry name" value="TRANS-ACONITATE 2-METHYLTRANSFERASE-RELATED"/>
    <property type="match status" value="1"/>
</dbReference>
<dbReference type="Proteomes" id="UP001242342">
    <property type="component" value="Unassembled WGS sequence"/>
</dbReference>
<evidence type="ECO:0000259" key="1">
    <source>
        <dbReference type="Pfam" id="PF13847"/>
    </source>
</evidence>
<keyword evidence="3" id="KW-0489">Methyltransferase</keyword>
<evidence type="ECO:0000313" key="4">
    <source>
        <dbReference type="Proteomes" id="UP000222163"/>
    </source>
</evidence>
<evidence type="ECO:0000313" key="2">
    <source>
        <dbReference type="EMBL" id="MDP2541876.1"/>
    </source>
</evidence>
<dbReference type="InterPro" id="IPR029063">
    <property type="entry name" value="SAM-dependent_MTases_sf"/>
</dbReference>
<keyword evidence="5" id="KW-1185">Reference proteome</keyword>
<dbReference type="GO" id="GO:0008168">
    <property type="term" value="F:methyltransferase activity"/>
    <property type="evidence" value="ECO:0007669"/>
    <property type="project" value="UniProtKB-KW"/>
</dbReference>
<reference evidence="3" key="2">
    <citation type="submission" date="2017-10" db="EMBL/GenBank/DDBJ databases">
        <authorList>
            <person name="Enke T.N."/>
            <person name="Cordero O.X."/>
        </authorList>
    </citation>
    <scope>NUCLEOTIDE SEQUENCE</scope>
    <source>
        <strain evidence="3">4G03</strain>
    </source>
</reference>
<dbReference type="GO" id="GO:0032259">
    <property type="term" value="P:methylation"/>
    <property type="evidence" value="ECO:0007669"/>
    <property type="project" value="UniProtKB-KW"/>
</dbReference>
<evidence type="ECO:0000313" key="5">
    <source>
        <dbReference type="Proteomes" id="UP001242342"/>
    </source>
</evidence>
<dbReference type="Pfam" id="PF13847">
    <property type="entry name" value="Methyltransf_31"/>
    <property type="match status" value="1"/>
</dbReference>
<dbReference type="AlphaFoldDB" id="A0A2G1BRW2"/>
<accession>A0A2G1BRW2</accession>